<keyword evidence="1" id="KW-0812">Transmembrane</keyword>
<reference evidence="2" key="3">
    <citation type="submission" date="2023-01" db="EMBL/GenBank/DDBJ databases">
        <authorList>
            <person name="Sun Q."/>
            <person name="Evtushenko L."/>
        </authorList>
    </citation>
    <scope>NUCLEOTIDE SEQUENCE</scope>
    <source>
        <strain evidence="2">VKM B-1606</strain>
    </source>
</reference>
<keyword evidence="1" id="KW-0472">Membrane</keyword>
<accession>A0A9W6IYH8</accession>
<dbReference type="Proteomes" id="UP001143400">
    <property type="component" value="Unassembled WGS sequence"/>
</dbReference>
<evidence type="ECO:0000256" key="1">
    <source>
        <dbReference type="SAM" id="Phobius"/>
    </source>
</evidence>
<dbReference type="PANTHER" id="PTHR38602:SF1">
    <property type="entry name" value="INNER MEMBRANE PROTEIN"/>
    <property type="match status" value="1"/>
</dbReference>
<dbReference type="EMBL" id="BSFF01000010">
    <property type="protein sequence ID" value="GLK57456.1"/>
    <property type="molecule type" value="Genomic_DNA"/>
</dbReference>
<dbReference type="EMBL" id="JAFBCY010000004">
    <property type="protein sequence ID" value="MBM7853328.1"/>
    <property type="molecule type" value="Genomic_DNA"/>
</dbReference>
<dbReference type="RefSeq" id="WP_204951770.1">
    <property type="nucleotide sequence ID" value="NZ_BSFF01000010.1"/>
</dbReference>
<dbReference type="AlphaFoldDB" id="A0A9W6IYH8"/>
<gene>
    <name evidence="2" type="ORF">GCM10008170_34760</name>
    <name evidence="3" type="ORF">JOD31_003579</name>
</gene>
<dbReference type="Proteomes" id="UP000758856">
    <property type="component" value="Unassembled WGS sequence"/>
</dbReference>
<keyword evidence="1" id="KW-1133">Transmembrane helix</keyword>
<feature type="transmembrane region" description="Helical" evidence="1">
    <location>
        <begin position="41"/>
        <end position="59"/>
    </location>
</feature>
<reference evidence="2" key="1">
    <citation type="journal article" date="2014" name="Int. J. Syst. Evol. Microbiol.">
        <title>Complete genome sequence of Corynebacterium casei LMG S-19264T (=DSM 44701T), isolated from a smear-ripened cheese.</title>
        <authorList>
            <consortium name="US DOE Joint Genome Institute (JGI-PGF)"/>
            <person name="Walter F."/>
            <person name="Albersmeier A."/>
            <person name="Kalinowski J."/>
            <person name="Ruckert C."/>
        </authorList>
    </citation>
    <scope>NUCLEOTIDE SEQUENCE</scope>
    <source>
        <strain evidence="2">VKM B-1606</strain>
    </source>
</reference>
<proteinExistence type="predicted"/>
<name>A0A9W6IYH8_9HYPH</name>
<evidence type="ECO:0000313" key="4">
    <source>
        <dbReference type="Proteomes" id="UP000758856"/>
    </source>
</evidence>
<dbReference type="InterPro" id="IPR019201">
    <property type="entry name" value="DUF2065"/>
</dbReference>
<evidence type="ECO:0000313" key="2">
    <source>
        <dbReference type="EMBL" id="GLK57456.1"/>
    </source>
</evidence>
<dbReference type="Pfam" id="PF09838">
    <property type="entry name" value="DUF2065"/>
    <property type="match status" value="1"/>
</dbReference>
<evidence type="ECO:0000313" key="3">
    <source>
        <dbReference type="EMBL" id="MBM7853328.1"/>
    </source>
</evidence>
<protein>
    <submittedName>
        <fullName evidence="3">Uncharacterized protein YjeT (DUF2065 family)</fullName>
    </submittedName>
</protein>
<organism evidence="2 5">
    <name type="scientific">Methylopila capsulata</name>
    <dbReference type="NCBI Taxonomy" id="61654"/>
    <lineage>
        <taxon>Bacteria</taxon>
        <taxon>Pseudomonadati</taxon>
        <taxon>Pseudomonadota</taxon>
        <taxon>Alphaproteobacteria</taxon>
        <taxon>Hyphomicrobiales</taxon>
        <taxon>Methylopilaceae</taxon>
        <taxon>Methylopila</taxon>
    </lineage>
</organism>
<sequence length="61" mass="6148">MTDLLAALGLVLAIEGVLFAGFPGAAKQASANVVATPEGLLRTIGLVSALVGVIIVWFVRG</sequence>
<evidence type="ECO:0000313" key="5">
    <source>
        <dbReference type="Proteomes" id="UP001143400"/>
    </source>
</evidence>
<comment type="caution">
    <text evidence="2">The sequence shown here is derived from an EMBL/GenBank/DDBJ whole genome shotgun (WGS) entry which is preliminary data.</text>
</comment>
<dbReference type="PANTHER" id="PTHR38602">
    <property type="entry name" value="INNER MEMBRANE PROTEIN-RELATED"/>
    <property type="match status" value="1"/>
</dbReference>
<keyword evidence="4" id="KW-1185">Reference proteome</keyword>
<reference evidence="3 4" key="2">
    <citation type="submission" date="2021-01" db="EMBL/GenBank/DDBJ databases">
        <title>Genomic Encyclopedia of Type Strains, Phase IV (KMG-IV): sequencing the most valuable type-strain genomes for metagenomic binning, comparative biology and taxonomic classification.</title>
        <authorList>
            <person name="Goeker M."/>
        </authorList>
    </citation>
    <scope>NUCLEOTIDE SEQUENCE [LARGE SCALE GENOMIC DNA]</scope>
    <source>
        <strain evidence="3 4">DSM 6130</strain>
    </source>
</reference>